<dbReference type="Pfam" id="PF07366">
    <property type="entry name" value="SnoaL"/>
    <property type="match status" value="1"/>
</dbReference>
<dbReference type="PANTHER" id="PTHR38436:SF1">
    <property type="entry name" value="ESTER CYCLASE"/>
    <property type="match status" value="1"/>
</dbReference>
<dbReference type="Pfam" id="PF12680">
    <property type="entry name" value="SnoaL_2"/>
    <property type="match status" value="1"/>
</dbReference>
<sequence length="255" mass="28309">MTTTTRENLVVKLLKSIETKDPEGFAVISSEQYIQHNLFVADGRKGFVAFVQSLPDGFAKVDTRRVFEDGDYVVAHSEIDIGGARAVFDIFRFDGDRIVEHWDAAQALTPPNPSGRSLLDGQQTLADPGVSLDQCKAVAKGFVENVLMVGDLSNAGDYVGDTYLQHHPLVRDGLDGLREAFSQWQTEGIEVRYEKIHHVLGKGDMVLVVTEGCFNGASVAYYDMFRIDQGKIAEHWDVVEEIPARESWANNNGKF</sequence>
<feature type="domain" description="SnoaL-like" evidence="1">
    <location>
        <begin position="12"/>
        <end position="101"/>
    </location>
</feature>
<dbReference type="InterPro" id="IPR032710">
    <property type="entry name" value="NTF2-like_dom_sf"/>
</dbReference>
<evidence type="ECO:0000313" key="2">
    <source>
        <dbReference type="EMBL" id="NKI18651.1"/>
    </source>
</evidence>
<accession>A0ABX1GHM1</accession>
<name>A0ABX1GHM1_9GAMM</name>
<comment type="caution">
    <text evidence="2">The sequence shown here is derived from an EMBL/GenBank/DDBJ whole genome shotgun (WGS) entry which is preliminary data.</text>
</comment>
<dbReference type="InterPro" id="IPR037401">
    <property type="entry name" value="SnoaL-like"/>
</dbReference>
<organism evidence="2 3">
    <name type="scientific">Spongiibacter thalassae</name>
    <dbReference type="NCBI Taxonomy" id="2721624"/>
    <lineage>
        <taxon>Bacteria</taxon>
        <taxon>Pseudomonadati</taxon>
        <taxon>Pseudomonadota</taxon>
        <taxon>Gammaproteobacteria</taxon>
        <taxon>Cellvibrionales</taxon>
        <taxon>Spongiibacteraceae</taxon>
        <taxon>Spongiibacter</taxon>
    </lineage>
</organism>
<evidence type="ECO:0000313" key="3">
    <source>
        <dbReference type="Proteomes" id="UP000765845"/>
    </source>
</evidence>
<dbReference type="Proteomes" id="UP000765845">
    <property type="component" value="Unassembled WGS sequence"/>
</dbReference>
<protein>
    <submittedName>
        <fullName evidence="2">SnoaL-like domain-containing protein</fullName>
    </submittedName>
</protein>
<reference evidence="2 3" key="1">
    <citation type="submission" date="2020-04" db="EMBL/GenBank/DDBJ databases">
        <authorList>
            <person name="Yoon J."/>
        </authorList>
    </citation>
    <scope>NUCLEOTIDE SEQUENCE [LARGE SCALE GENOMIC DNA]</scope>
    <source>
        <strain evidence="2 3">KMU-166</strain>
    </source>
</reference>
<dbReference type="InterPro" id="IPR009959">
    <property type="entry name" value="Cyclase_SnoaL-like"/>
</dbReference>
<dbReference type="PANTHER" id="PTHR38436">
    <property type="entry name" value="POLYKETIDE CYCLASE SNOAL-LIKE DOMAIN"/>
    <property type="match status" value="1"/>
</dbReference>
<gene>
    <name evidence="2" type="ORF">HCU74_14640</name>
</gene>
<dbReference type="SUPFAM" id="SSF54427">
    <property type="entry name" value="NTF2-like"/>
    <property type="match status" value="2"/>
</dbReference>
<dbReference type="RefSeq" id="WP_168451166.1">
    <property type="nucleotide sequence ID" value="NZ_JAAWWK010000005.1"/>
</dbReference>
<evidence type="ECO:0000259" key="1">
    <source>
        <dbReference type="Pfam" id="PF12680"/>
    </source>
</evidence>
<dbReference type="EMBL" id="JAAWWK010000005">
    <property type="protein sequence ID" value="NKI18651.1"/>
    <property type="molecule type" value="Genomic_DNA"/>
</dbReference>
<proteinExistence type="predicted"/>
<dbReference type="Gene3D" id="3.10.450.50">
    <property type="match status" value="2"/>
</dbReference>
<keyword evidence="3" id="KW-1185">Reference proteome</keyword>